<comment type="caution">
    <text evidence="3">The sequence shown here is derived from an EMBL/GenBank/DDBJ whole genome shotgun (WGS) entry which is preliminary data.</text>
</comment>
<evidence type="ECO:0000313" key="3">
    <source>
        <dbReference type="EMBL" id="PKY66698.1"/>
    </source>
</evidence>
<feature type="domain" description="DUF3071" evidence="2">
    <location>
        <begin position="1"/>
        <end position="165"/>
    </location>
</feature>
<evidence type="ECO:0000313" key="4">
    <source>
        <dbReference type="Proteomes" id="UP000234545"/>
    </source>
</evidence>
<name>A0A2I1I6D6_9ACTO</name>
<feature type="compositionally biased region" description="Low complexity" evidence="1">
    <location>
        <begin position="318"/>
        <end position="335"/>
    </location>
</feature>
<dbReference type="RefSeq" id="WP_101627225.1">
    <property type="nucleotide sequence ID" value="NZ_PKKJ01000001.1"/>
</dbReference>
<reference evidence="3 4" key="1">
    <citation type="submission" date="2017-12" db="EMBL/GenBank/DDBJ databases">
        <title>Phylogenetic diversity of female urinary microbiome.</title>
        <authorList>
            <person name="Thomas-White K."/>
            <person name="Wolfe A.J."/>
        </authorList>
    </citation>
    <scope>NUCLEOTIDE SEQUENCE [LARGE SCALE GENOMIC DNA]</scope>
    <source>
        <strain evidence="3 4">UMB0250</strain>
    </source>
</reference>
<gene>
    <name evidence="3" type="ORF">CYJ25_00120</name>
</gene>
<proteinExistence type="predicted"/>
<feature type="region of interest" description="Disordered" evidence="1">
    <location>
        <begin position="269"/>
        <end position="386"/>
    </location>
</feature>
<sequence>MIELDFLGIGADGETLVFTDPNGERYQVPITDELRGSIRRHRMHLEPAPSPARQQISPREIQSLLRAGATPEEIATSHACDIEMVRSFESPIQAEKEYALQRAQNKRIGSVADGPKMGELVIDRLAARGVDPSTLEWSASREGVGPWQICLTFIQSASEHAANWLLPKTGPLEAIDQEAQWLTETQSSTPAASIFTPLQPNAPEALDPADLEEVRAREAIIDQLNASRGKPQDIEYDLDDEDFDPEEFEQATLTDSSISARIYSLAHARTKEEEEKEDLSQSLEFPVLDTLSASTPIPSARTSSPNDKEAPNSKTQETKVPSAKKTAPATKTSTDSDADYDDQSLPGLENLVEEPHSSAPASAKKSKSRRRSVPSWDEIVFGSKSK</sequence>
<dbReference type="InterPro" id="IPR047682">
    <property type="entry name" value="SepH-like"/>
</dbReference>
<accession>A0A2I1I6D6</accession>
<dbReference type="InterPro" id="IPR021421">
    <property type="entry name" value="DUF3071"/>
</dbReference>
<evidence type="ECO:0000259" key="2">
    <source>
        <dbReference type="Pfam" id="PF11268"/>
    </source>
</evidence>
<dbReference type="OrthoDB" id="5180791at2"/>
<dbReference type="EMBL" id="PKKJ01000001">
    <property type="protein sequence ID" value="PKY66698.1"/>
    <property type="molecule type" value="Genomic_DNA"/>
</dbReference>
<organism evidence="3 4">
    <name type="scientific">Schaalia turicensis</name>
    <dbReference type="NCBI Taxonomy" id="131111"/>
    <lineage>
        <taxon>Bacteria</taxon>
        <taxon>Bacillati</taxon>
        <taxon>Actinomycetota</taxon>
        <taxon>Actinomycetes</taxon>
        <taxon>Actinomycetales</taxon>
        <taxon>Actinomycetaceae</taxon>
        <taxon>Schaalia</taxon>
    </lineage>
</organism>
<protein>
    <submittedName>
        <fullName evidence="3">DUF3071 domain-containing protein</fullName>
    </submittedName>
</protein>
<dbReference type="NCBIfam" id="NF040712">
    <property type="entry name" value="SepH"/>
    <property type="match status" value="1"/>
</dbReference>
<dbReference type="Pfam" id="PF11268">
    <property type="entry name" value="DUF3071"/>
    <property type="match status" value="1"/>
</dbReference>
<dbReference type="AlphaFoldDB" id="A0A2I1I6D6"/>
<feature type="compositionally biased region" description="Polar residues" evidence="1">
    <location>
        <begin position="291"/>
        <end position="305"/>
    </location>
</feature>
<dbReference type="Proteomes" id="UP000234545">
    <property type="component" value="Unassembled WGS sequence"/>
</dbReference>
<evidence type="ECO:0000256" key="1">
    <source>
        <dbReference type="SAM" id="MobiDB-lite"/>
    </source>
</evidence>